<evidence type="ECO:0000313" key="4">
    <source>
        <dbReference type="Proteomes" id="UP000094020"/>
    </source>
</evidence>
<reference evidence="3" key="2">
    <citation type="submission" date="2013-07" db="EMBL/GenBank/DDBJ databases">
        <authorList>
            <consortium name="The Broad Institute Genome Sequencing Platform"/>
            <person name="Cuomo C."/>
            <person name="Litvintseva A."/>
            <person name="Chen Y."/>
            <person name="Heitman J."/>
            <person name="Sun S."/>
            <person name="Springer D."/>
            <person name="Dromer F."/>
            <person name="Young S.K."/>
            <person name="Zeng Q."/>
            <person name="Gargeya S."/>
            <person name="Fitzgerald M."/>
            <person name="Abouelleil A."/>
            <person name="Alvarado L."/>
            <person name="Berlin A.M."/>
            <person name="Chapman S.B."/>
            <person name="Dewar J."/>
            <person name="Goldberg J."/>
            <person name="Griggs A."/>
            <person name="Gujja S."/>
            <person name="Hansen M."/>
            <person name="Howarth C."/>
            <person name="Imamovic A."/>
            <person name="Larimer J."/>
            <person name="McCowan C."/>
            <person name="Murphy C."/>
            <person name="Pearson M."/>
            <person name="Priest M."/>
            <person name="Roberts A."/>
            <person name="Saif S."/>
            <person name="Shea T."/>
            <person name="Sykes S."/>
            <person name="Wortman J."/>
            <person name="Nusbaum C."/>
            <person name="Birren B."/>
        </authorList>
    </citation>
    <scope>NUCLEOTIDE SEQUENCE</scope>
    <source>
        <strain evidence="3">CBS 10737</strain>
    </source>
</reference>
<dbReference type="GeneID" id="30169645"/>
<proteinExistence type="predicted"/>
<protein>
    <recommendedName>
        <fullName evidence="1">Ricin B lectin domain-containing protein</fullName>
    </recommendedName>
</protein>
<reference evidence="2" key="3">
    <citation type="submission" date="2016-07" db="EMBL/GenBank/DDBJ databases">
        <title>Evolution of pathogenesis and genome organization in the Tremellales.</title>
        <authorList>
            <person name="Cuomo C."/>
            <person name="Litvintseva A."/>
            <person name="Heitman J."/>
            <person name="Chen Y."/>
            <person name="Sun S."/>
            <person name="Springer D."/>
            <person name="Dromer F."/>
            <person name="Young S."/>
            <person name="Zeng Q."/>
            <person name="Chapman S."/>
            <person name="Gujja S."/>
            <person name="Saif S."/>
            <person name="Birren B."/>
        </authorList>
    </citation>
    <scope>NUCLEOTIDE SEQUENCE</scope>
    <source>
        <strain evidence="2">CBS 10737</strain>
    </source>
</reference>
<dbReference type="Proteomes" id="UP000094020">
    <property type="component" value="Chromosome 4"/>
</dbReference>
<reference evidence="3" key="4">
    <citation type="submission" date="2024-02" db="EMBL/GenBank/DDBJ databases">
        <title>Comparative genomics of Cryptococcus and Kwoniella reveals pathogenesis evolution and contrasting modes of karyotype evolution via chromosome fusion or intercentromeric recombination.</title>
        <authorList>
            <person name="Coelho M.A."/>
            <person name="David-Palma M."/>
            <person name="Shea T."/>
            <person name="Bowers K."/>
            <person name="McGinley-Smith S."/>
            <person name="Mohammad A.W."/>
            <person name="Gnirke A."/>
            <person name="Yurkov A.M."/>
            <person name="Nowrousian M."/>
            <person name="Sun S."/>
            <person name="Cuomo C.A."/>
            <person name="Heitman J."/>
        </authorList>
    </citation>
    <scope>NUCLEOTIDE SEQUENCE</scope>
    <source>
        <strain evidence="3">CBS 10737</strain>
    </source>
</reference>
<keyword evidence="4" id="KW-1185">Reference proteome</keyword>
<dbReference type="AlphaFoldDB" id="A0A1B9I8S0"/>
<name>A0A1B9I8S0_9TREE</name>
<organism evidence="2">
    <name type="scientific">Kwoniella pini CBS 10737</name>
    <dbReference type="NCBI Taxonomy" id="1296096"/>
    <lineage>
        <taxon>Eukaryota</taxon>
        <taxon>Fungi</taxon>
        <taxon>Dikarya</taxon>
        <taxon>Basidiomycota</taxon>
        <taxon>Agaricomycotina</taxon>
        <taxon>Tremellomycetes</taxon>
        <taxon>Tremellales</taxon>
        <taxon>Cryptococcaceae</taxon>
        <taxon>Kwoniella</taxon>
    </lineage>
</organism>
<feature type="domain" description="Ricin B lectin" evidence="1">
    <location>
        <begin position="21"/>
        <end position="92"/>
    </location>
</feature>
<reference evidence="2" key="1">
    <citation type="submission" date="2013-07" db="EMBL/GenBank/DDBJ databases">
        <title>The Genome Sequence of Cryptococcus pinus CBS10737.</title>
        <authorList>
            <consortium name="The Broad Institute Genome Sequencing Platform"/>
            <person name="Cuomo C."/>
            <person name="Litvintseva A."/>
            <person name="Chen Y."/>
            <person name="Heitman J."/>
            <person name="Sun S."/>
            <person name="Springer D."/>
            <person name="Dromer F."/>
            <person name="Young S.K."/>
            <person name="Zeng Q."/>
            <person name="Gargeya S."/>
            <person name="Fitzgerald M."/>
            <person name="Abouelleil A."/>
            <person name="Alvarado L."/>
            <person name="Berlin A.M."/>
            <person name="Chapman S.B."/>
            <person name="Dewar J."/>
            <person name="Goldberg J."/>
            <person name="Griggs A."/>
            <person name="Gujja S."/>
            <person name="Hansen M."/>
            <person name="Howarth C."/>
            <person name="Imamovic A."/>
            <person name="Larimer J."/>
            <person name="McCowan C."/>
            <person name="Murphy C."/>
            <person name="Pearson M."/>
            <person name="Priest M."/>
            <person name="Roberts A."/>
            <person name="Saif S."/>
            <person name="Shea T."/>
            <person name="Sykes S."/>
            <person name="Wortman J."/>
            <person name="Nusbaum C."/>
            <person name="Birren B."/>
        </authorList>
    </citation>
    <scope>NUCLEOTIDE SEQUENCE [LARGE SCALE GENOMIC DNA]</scope>
    <source>
        <strain evidence="2">CBS 10737</strain>
    </source>
</reference>
<dbReference type="Pfam" id="PF00652">
    <property type="entry name" value="Ricin_B_lectin"/>
    <property type="match status" value="1"/>
</dbReference>
<dbReference type="EMBL" id="CP144522">
    <property type="protein sequence ID" value="WWC69780.1"/>
    <property type="molecule type" value="Genomic_DNA"/>
</dbReference>
<dbReference type="OrthoDB" id="2566188at2759"/>
<dbReference type="RefSeq" id="XP_019013211.1">
    <property type="nucleotide sequence ID" value="XM_019153050.1"/>
</dbReference>
<gene>
    <name evidence="2" type="ORF">I206_01276</name>
    <name evidence="3" type="ORF">I206_103723</name>
</gene>
<dbReference type="InterPro" id="IPR035992">
    <property type="entry name" value="Ricin_B-like_lectins"/>
</dbReference>
<dbReference type="KEGG" id="kpin:30169645"/>
<dbReference type="InterPro" id="IPR000772">
    <property type="entry name" value="Ricin_B_lectin"/>
</dbReference>
<evidence type="ECO:0000313" key="3">
    <source>
        <dbReference type="EMBL" id="WWC69780.1"/>
    </source>
</evidence>
<evidence type="ECO:0000259" key="1">
    <source>
        <dbReference type="Pfam" id="PF00652"/>
    </source>
</evidence>
<sequence>MLRNDIPSTSWDLTSPSPIYALDAGDLNKDSNVMFKPINNTKAEQLWTYQEDKRISVKVNETSNRCLTWDRKGNYSVITTPCKEGPQVPEDSEDPSTFWRQLWNITPEGKD</sequence>
<accession>A0A1B9I8S0</accession>
<dbReference type="EMBL" id="KI894008">
    <property type="protein sequence ID" value="OCF51992.1"/>
    <property type="molecule type" value="Genomic_DNA"/>
</dbReference>
<evidence type="ECO:0000313" key="2">
    <source>
        <dbReference type="EMBL" id="OCF51992.1"/>
    </source>
</evidence>
<dbReference type="PROSITE" id="PS50231">
    <property type="entry name" value="RICIN_B_LECTIN"/>
    <property type="match status" value="1"/>
</dbReference>
<dbReference type="Gene3D" id="2.80.10.50">
    <property type="match status" value="1"/>
</dbReference>
<dbReference type="SUPFAM" id="SSF50370">
    <property type="entry name" value="Ricin B-like lectins"/>
    <property type="match status" value="1"/>
</dbReference>